<feature type="compositionally biased region" description="Basic residues" evidence="3">
    <location>
        <begin position="871"/>
        <end position="880"/>
    </location>
</feature>
<dbReference type="PANTHER" id="PTHR10742:SF386">
    <property type="entry name" value="LYSINE-SPECIFIC HISTONE DEMETHYLASE 1A"/>
    <property type="match status" value="1"/>
</dbReference>
<dbReference type="Pfam" id="PF13450">
    <property type="entry name" value="NAD_binding_8"/>
    <property type="match status" value="1"/>
</dbReference>
<feature type="compositionally biased region" description="Basic and acidic residues" evidence="3">
    <location>
        <begin position="212"/>
        <end position="224"/>
    </location>
</feature>
<reference evidence="5" key="1">
    <citation type="submission" date="2020-06" db="EMBL/GenBank/DDBJ databases">
        <authorList>
            <consortium name="Plant Systems Biology data submission"/>
        </authorList>
    </citation>
    <scope>NUCLEOTIDE SEQUENCE</scope>
    <source>
        <strain evidence="5">D6</strain>
    </source>
</reference>
<dbReference type="Gene3D" id="3.50.50.60">
    <property type="entry name" value="FAD/NAD(P)-binding domain"/>
    <property type="match status" value="1"/>
</dbReference>
<evidence type="ECO:0000256" key="3">
    <source>
        <dbReference type="SAM" id="MobiDB-lite"/>
    </source>
</evidence>
<feature type="compositionally biased region" description="Polar residues" evidence="3">
    <location>
        <begin position="348"/>
        <end position="357"/>
    </location>
</feature>
<feature type="compositionally biased region" description="Basic and acidic residues" evidence="3">
    <location>
        <begin position="494"/>
        <end position="503"/>
    </location>
</feature>
<dbReference type="SUPFAM" id="SSF54373">
    <property type="entry name" value="FAD-linked reductases, C-terminal domain"/>
    <property type="match status" value="1"/>
</dbReference>
<feature type="region of interest" description="Disordered" evidence="3">
    <location>
        <begin position="446"/>
        <end position="552"/>
    </location>
</feature>
<dbReference type="EMBL" id="CAICTM010000653">
    <property type="protein sequence ID" value="CAB9514457.1"/>
    <property type="molecule type" value="Genomic_DNA"/>
</dbReference>
<feature type="region of interest" description="Disordered" evidence="3">
    <location>
        <begin position="583"/>
        <end position="606"/>
    </location>
</feature>
<dbReference type="SUPFAM" id="SSF51905">
    <property type="entry name" value="FAD/NAD(P)-binding domain"/>
    <property type="match status" value="2"/>
</dbReference>
<comment type="caution">
    <text evidence="5">The sequence shown here is derived from an EMBL/GenBank/DDBJ whole genome shotgun (WGS) entry which is preliminary data.</text>
</comment>
<protein>
    <submittedName>
        <fullName evidence="5">Specific histone demethylase 1 homolog</fullName>
    </submittedName>
</protein>
<feature type="compositionally biased region" description="Polar residues" evidence="3">
    <location>
        <begin position="520"/>
        <end position="538"/>
    </location>
</feature>
<evidence type="ECO:0000313" key="6">
    <source>
        <dbReference type="Proteomes" id="UP001153069"/>
    </source>
</evidence>
<dbReference type="GO" id="GO:0016491">
    <property type="term" value="F:oxidoreductase activity"/>
    <property type="evidence" value="ECO:0007669"/>
    <property type="project" value="UniProtKB-KW"/>
</dbReference>
<evidence type="ECO:0000256" key="1">
    <source>
        <dbReference type="ARBA" id="ARBA00005995"/>
    </source>
</evidence>
<dbReference type="InterPro" id="IPR050281">
    <property type="entry name" value="Flavin_monoamine_oxidase"/>
</dbReference>
<dbReference type="AlphaFoldDB" id="A0A9N8E4N2"/>
<evidence type="ECO:0000256" key="2">
    <source>
        <dbReference type="ARBA" id="ARBA00023002"/>
    </source>
</evidence>
<accession>A0A9N8E4N2</accession>
<feature type="domain" description="Amine oxidase" evidence="4">
    <location>
        <begin position="555"/>
        <end position="792"/>
    </location>
</feature>
<evidence type="ECO:0000259" key="4">
    <source>
        <dbReference type="Pfam" id="PF01593"/>
    </source>
</evidence>
<feature type="compositionally biased region" description="Polar residues" evidence="3">
    <location>
        <begin position="187"/>
        <end position="211"/>
    </location>
</feature>
<evidence type="ECO:0000313" key="5">
    <source>
        <dbReference type="EMBL" id="CAB9514457.1"/>
    </source>
</evidence>
<feature type="compositionally biased region" description="Basic and acidic residues" evidence="3">
    <location>
        <begin position="287"/>
        <end position="297"/>
    </location>
</feature>
<keyword evidence="6" id="KW-1185">Reference proteome</keyword>
<feature type="compositionally biased region" description="Low complexity" evidence="3">
    <location>
        <begin position="303"/>
        <end position="319"/>
    </location>
</feature>
<name>A0A9N8E4N2_9STRA</name>
<feature type="region of interest" description="Disordered" evidence="3">
    <location>
        <begin position="185"/>
        <end position="250"/>
    </location>
</feature>
<feature type="region of interest" description="Disordered" evidence="3">
    <location>
        <begin position="68"/>
        <end position="87"/>
    </location>
</feature>
<dbReference type="PANTHER" id="PTHR10742">
    <property type="entry name" value="FLAVIN MONOAMINE OXIDASE"/>
    <property type="match status" value="1"/>
</dbReference>
<feature type="compositionally biased region" description="Polar residues" evidence="3">
    <location>
        <begin position="913"/>
        <end position="924"/>
    </location>
</feature>
<feature type="compositionally biased region" description="Basic and acidic residues" evidence="3">
    <location>
        <begin position="584"/>
        <end position="598"/>
    </location>
</feature>
<sequence>MSLPETSSDVPAAVASLKRPAAMKSLRAKKTRVIVLGAGMAGLAAARELLQRGYQVLVLEARDRPGGRLKGGVKTNDREGGNEGMKTLPNKVINPDDEVVKPVHKSRRKDTTTPVDLGGALIHGIDGNPIYALTQQMGIPTQPVSECLLFNETGWPVDTREDERISTMFNDCLEETFERLARLEGAPSSSGATNGDTPSNTTQVNNSNASDQQHDDQQENKSDTENNQPPQTAEPDRLVTIPPPTTDIADSKPAAITLNQRQENNLQELRTISPPSPSAVSQVEAGNEEKKTEHPNSDDVSTIEEVIVTTTQTSSATAANVVDSRQAAPRSNNQSDPPETIPAAAGSDGSNNDKSPSSFGDVFDKVCAEKGAPSALPLFQWHQHNLEVSCGASFADLGYKWNDDEPYGFNGPHVAVKTTWKPIMEGLAEGINILYQSPVKKVVMVVPDPPPQPEPQVLTPSEAQPGPDNAAKPTRKRKLTPAPTPLPSRRSRRLRGDNADARRSSRANKGQKVERFVVNEFSTETYEGNKSPPSQRTNGRSRKEEEEDEGIPHTTVQVTLHDGTVLEAEAVVCTLPLGILKLEPPPEPKLDKSNKQVTDEAEDGSDDASCAVSFYPSLSERKQTAINRLGCGLLNKCILSFPHVFWQDSDFLGVAHPAKSYLVLNAAVFTNKPILTFMYGGSFAEEIEEWTDNEIVADCMEVVRIICGKRDIPAPIDYAVTRWGQERYSRMSFSYVPPGVDGTEEFKAMSEAVYDPLVPQKPVIMFAGEHTTPFHPSTIHGAFLSGIREAYRLDLVVEAEANEFLEFDDEHVYQHTFAVRKLFQNVKSPVARAPRQSASSSSETNESGSEQQADSRGAQPQANGSSEQQQNRRRQHRRRGAATVTNTSMSLRERPQAVLPEQTAPPQRRKKATQAQANNGTSVTPHAKRSRRSSYAMGDGTTPSSNGKAPAVDADNEQNDKLVASLERRTLMRALESYGHNYSYIQSVVLPIYGNASVQRTLPQVRARCQQLIRSIMSTASAGLPKKLLDSWVSKEVYVPPKIEEKQKKKAASTRRKRPEKKPPAEGTRKSSRHQKQRTLMNL</sequence>
<dbReference type="InterPro" id="IPR002937">
    <property type="entry name" value="Amino_oxidase"/>
</dbReference>
<dbReference type="Pfam" id="PF01593">
    <property type="entry name" value="Amino_oxidase"/>
    <property type="match status" value="1"/>
</dbReference>
<feature type="compositionally biased region" description="Low complexity" evidence="3">
    <location>
        <begin position="830"/>
        <end position="852"/>
    </location>
</feature>
<dbReference type="Proteomes" id="UP001153069">
    <property type="component" value="Unassembled WGS sequence"/>
</dbReference>
<feature type="region of interest" description="Disordered" evidence="3">
    <location>
        <begin position="1043"/>
        <end position="1083"/>
    </location>
</feature>
<organism evidence="5 6">
    <name type="scientific">Seminavis robusta</name>
    <dbReference type="NCBI Taxonomy" id="568900"/>
    <lineage>
        <taxon>Eukaryota</taxon>
        <taxon>Sar</taxon>
        <taxon>Stramenopiles</taxon>
        <taxon>Ochrophyta</taxon>
        <taxon>Bacillariophyta</taxon>
        <taxon>Bacillariophyceae</taxon>
        <taxon>Bacillariophycidae</taxon>
        <taxon>Naviculales</taxon>
        <taxon>Naviculaceae</taxon>
        <taxon>Seminavis</taxon>
    </lineage>
</organism>
<dbReference type="Gene3D" id="3.90.660.10">
    <property type="match status" value="1"/>
</dbReference>
<feature type="compositionally biased region" description="Basic residues" evidence="3">
    <location>
        <begin position="1048"/>
        <end position="1060"/>
    </location>
</feature>
<dbReference type="OrthoDB" id="5046242at2759"/>
<feature type="region of interest" description="Disordered" evidence="3">
    <location>
        <begin position="269"/>
        <end position="357"/>
    </location>
</feature>
<keyword evidence="2" id="KW-0560">Oxidoreductase</keyword>
<proteinExistence type="inferred from homology"/>
<gene>
    <name evidence="5" type="ORF">SEMRO_654_G182120.1</name>
</gene>
<dbReference type="InterPro" id="IPR036188">
    <property type="entry name" value="FAD/NAD-bd_sf"/>
</dbReference>
<comment type="similarity">
    <text evidence="1">Belongs to the flavin monoamine oxidase family.</text>
</comment>
<feature type="region of interest" description="Disordered" evidence="3">
    <location>
        <begin position="830"/>
        <end position="958"/>
    </location>
</feature>
<feature type="compositionally biased region" description="Polar residues" evidence="3">
    <location>
        <begin position="858"/>
        <end position="867"/>
    </location>
</feature>